<dbReference type="Proteomes" id="UP001266305">
    <property type="component" value="Unassembled WGS sequence"/>
</dbReference>
<feature type="region of interest" description="Disordered" evidence="1">
    <location>
        <begin position="60"/>
        <end position="112"/>
    </location>
</feature>
<comment type="caution">
    <text evidence="2">The sequence shown here is derived from an EMBL/GenBank/DDBJ whole genome shotgun (WGS) entry which is preliminary data.</text>
</comment>
<reference evidence="2 3" key="1">
    <citation type="submission" date="2023-05" db="EMBL/GenBank/DDBJ databases">
        <title>B98-5 Cell Line De Novo Hybrid Assembly: An Optical Mapping Approach.</title>
        <authorList>
            <person name="Kananen K."/>
            <person name="Auerbach J.A."/>
            <person name="Kautto E."/>
            <person name="Blachly J.S."/>
        </authorList>
    </citation>
    <scope>NUCLEOTIDE SEQUENCE [LARGE SCALE GENOMIC DNA]</scope>
    <source>
        <strain evidence="2">B95-8</strain>
        <tissue evidence="2">Cell line</tissue>
    </source>
</reference>
<evidence type="ECO:0000313" key="2">
    <source>
        <dbReference type="EMBL" id="KAK2117064.1"/>
    </source>
</evidence>
<feature type="region of interest" description="Disordered" evidence="1">
    <location>
        <begin position="1"/>
        <end position="20"/>
    </location>
</feature>
<keyword evidence="3" id="KW-1185">Reference proteome</keyword>
<name>A0ABQ9W5Z6_SAGOE</name>
<proteinExistence type="predicted"/>
<organism evidence="2 3">
    <name type="scientific">Saguinus oedipus</name>
    <name type="common">Cotton-top tamarin</name>
    <name type="synonym">Oedipomidas oedipus</name>
    <dbReference type="NCBI Taxonomy" id="9490"/>
    <lineage>
        <taxon>Eukaryota</taxon>
        <taxon>Metazoa</taxon>
        <taxon>Chordata</taxon>
        <taxon>Craniata</taxon>
        <taxon>Vertebrata</taxon>
        <taxon>Euteleostomi</taxon>
        <taxon>Mammalia</taxon>
        <taxon>Eutheria</taxon>
        <taxon>Euarchontoglires</taxon>
        <taxon>Primates</taxon>
        <taxon>Haplorrhini</taxon>
        <taxon>Platyrrhini</taxon>
        <taxon>Cebidae</taxon>
        <taxon>Callitrichinae</taxon>
        <taxon>Saguinus</taxon>
    </lineage>
</organism>
<feature type="compositionally biased region" description="Basic residues" evidence="1">
    <location>
        <begin position="60"/>
        <end position="69"/>
    </location>
</feature>
<sequence>MEADLQRLKSKQNSPMRVATQPWGYTVTMVERAPAGDQRPPLTAQAMRAPVISPFPHATHAHIRQHGKKRPTDNGRRCARGTERDLSPSMDGTAPGTPDGLSCPHFSKTSPKATGMDFHKELISHGKRSPFFRETPVQPPPSDAFQAPGSLCGSPAEAWVEAALLVRL</sequence>
<evidence type="ECO:0000256" key="1">
    <source>
        <dbReference type="SAM" id="MobiDB-lite"/>
    </source>
</evidence>
<protein>
    <submittedName>
        <fullName evidence="2">Uncharacterized protein</fullName>
    </submittedName>
</protein>
<gene>
    <name evidence="2" type="ORF">P7K49_003950</name>
</gene>
<dbReference type="EMBL" id="JASSZA010000002">
    <property type="protein sequence ID" value="KAK2117064.1"/>
    <property type="molecule type" value="Genomic_DNA"/>
</dbReference>
<accession>A0ABQ9W5Z6</accession>
<evidence type="ECO:0000313" key="3">
    <source>
        <dbReference type="Proteomes" id="UP001266305"/>
    </source>
</evidence>
<feature type="compositionally biased region" description="Basic and acidic residues" evidence="1">
    <location>
        <begin position="70"/>
        <end position="86"/>
    </location>
</feature>